<evidence type="ECO:0000313" key="2">
    <source>
        <dbReference type="Proteomes" id="UP000250069"/>
    </source>
</evidence>
<dbReference type="InterPro" id="IPR015058">
    <property type="entry name" value="DUF1878"/>
</dbReference>
<dbReference type="InterPro" id="IPR035945">
    <property type="entry name" value="YhaI-like_sf"/>
</dbReference>
<dbReference type="SUPFAM" id="SSF109915">
    <property type="entry name" value="Hypothetical protein YhaI"/>
    <property type="match status" value="1"/>
</dbReference>
<gene>
    <name evidence="1" type="ORF">BVDSYZ_06200</name>
</gene>
<accession>A0ABC8D3M9</accession>
<dbReference type="Proteomes" id="UP000250069">
    <property type="component" value="Chromosome"/>
</dbReference>
<evidence type="ECO:0000313" key="1">
    <source>
        <dbReference type="EMBL" id="AWX71629.1"/>
    </source>
</evidence>
<dbReference type="AlphaFoldDB" id="A0ABC8D3M9"/>
<sequence>MSLEKEVELLKYQNYLLKTIINGDDYPFFMFALDHNLNEKQVEATVEILSIFSNRLNGEKESLNLRKNSAGKKFDAFGIAVEEVFKNDKPTRKEFESYKDKIFSSEIETKYLLMSLQRQHIKPNVCEFLLQDN</sequence>
<proteinExistence type="predicted"/>
<dbReference type="RefSeq" id="WP_042635102.1">
    <property type="nucleotide sequence ID" value="NZ_CP015443.1"/>
</dbReference>
<reference evidence="1 2" key="1">
    <citation type="submission" date="2018-06" db="EMBL/GenBank/DDBJ databases">
        <title>Complete Genome Sequence of Bacillus velezensis DSYZ, a Plant Growth-Promoting Rhizobacterium with Antifungal Activity.</title>
        <authorList>
            <person name="Du B."/>
            <person name="Ding Y."/>
            <person name="Liu K."/>
            <person name="Yao L."/>
            <person name="Wang C."/>
            <person name="Li H."/>
            <person name="Liu H."/>
        </authorList>
    </citation>
    <scope>NUCLEOTIDE SEQUENCE [LARGE SCALE GENOMIC DNA]</scope>
    <source>
        <strain evidence="1 2">DSYZ</strain>
    </source>
</reference>
<dbReference type="EMBL" id="CP030150">
    <property type="protein sequence ID" value="AWX71629.1"/>
    <property type="molecule type" value="Genomic_DNA"/>
</dbReference>
<protein>
    <submittedName>
        <fullName evidence="1">DUF1878 family protein</fullName>
    </submittedName>
</protein>
<dbReference type="Gene3D" id="1.10.3750.10">
    <property type="entry name" value="YhaI-like"/>
    <property type="match status" value="1"/>
</dbReference>
<dbReference type="Pfam" id="PF08963">
    <property type="entry name" value="DUF1878"/>
    <property type="match status" value="1"/>
</dbReference>
<name>A0ABC8D3M9_BACVE</name>
<organism evidence="1 2">
    <name type="scientific">Bacillus velezensis</name>
    <dbReference type="NCBI Taxonomy" id="492670"/>
    <lineage>
        <taxon>Bacteria</taxon>
        <taxon>Bacillati</taxon>
        <taxon>Bacillota</taxon>
        <taxon>Bacilli</taxon>
        <taxon>Bacillales</taxon>
        <taxon>Bacillaceae</taxon>
        <taxon>Bacillus</taxon>
        <taxon>Bacillus amyloliquefaciens group</taxon>
    </lineage>
</organism>